<name>A0A9D1A0W4_9ACTN</name>
<evidence type="ECO:0000259" key="4">
    <source>
        <dbReference type="PROSITE" id="PS50043"/>
    </source>
</evidence>
<dbReference type="InterPro" id="IPR011006">
    <property type="entry name" value="CheY-like_superfamily"/>
</dbReference>
<dbReference type="Pfam" id="PF00072">
    <property type="entry name" value="Response_reg"/>
    <property type="match status" value="1"/>
</dbReference>
<reference evidence="6" key="1">
    <citation type="submission" date="2020-10" db="EMBL/GenBank/DDBJ databases">
        <authorList>
            <person name="Gilroy R."/>
        </authorList>
    </citation>
    <scope>NUCLEOTIDE SEQUENCE</scope>
    <source>
        <strain evidence="6">ChiGjej1B1-2707</strain>
    </source>
</reference>
<dbReference type="InterPro" id="IPR016032">
    <property type="entry name" value="Sig_transdc_resp-reg_C-effctor"/>
</dbReference>
<feature type="domain" description="Response regulatory" evidence="5">
    <location>
        <begin position="3"/>
        <end position="120"/>
    </location>
</feature>
<proteinExistence type="predicted"/>
<sequence length="215" mass="23825">MIRIALADDHEIVRSGLKMLIESAPDMKVVGEAADGEQAYELVAREKPDILLMDISMPPGQSGLVACGRITQDHPNTRIIVVTMFAEPEYLYFTLQGGAAGYLLKNSSSEELVSAIRMVQGGGTYIHPKMVESLTRQLFSSSGEGEDVSYKQLTTRELEILQLLAKGHTNKEISEKIYLSIKTVEAHRSKIYAKLGFKTRADLVAYAIRHKLLDL</sequence>
<dbReference type="PANTHER" id="PTHR43214:SF43">
    <property type="entry name" value="TWO-COMPONENT RESPONSE REGULATOR"/>
    <property type="match status" value="1"/>
</dbReference>
<evidence type="ECO:0000256" key="2">
    <source>
        <dbReference type="ARBA" id="ARBA00023125"/>
    </source>
</evidence>
<dbReference type="InterPro" id="IPR039420">
    <property type="entry name" value="WalR-like"/>
</dbReference>
<evidence type="ECO:0000259" key="5">
    <source>
        <dbReference type="PROSITE" id="PS50110"/>
    </source>
</evidence>
<comment type="caution">
    <text evidence="6">The sequence shown here is derived from an EMBL/GenBank/DDBJ whole genome shotgun (WGS) entry which is preliminary data.</text>
</comment>
<feature type="modified residue" description="4-aspartylphosphate" evidence="3">
    <location>
        <position position="54"/>
    </location>
</feature>
<dbReference type="Gene3D" id="3.40.50.2300">
    <property type="match status" value="1"/>
</dbReference>
<keyword evidence="2" id="KW-0238">DNA-binding</keyword>
<evidence type="ECO:0000256" key="1">
    <source>
        <dbReference type="ARBA" id="ARBA00022553"/>
    </source>
</evidence>
<dbReference type="InterPro" id="IPR001789">
    <property type="entry name" value="Sig_transdc_resp-reg_receiver"/>
</dbReference>
<dbReference type="InterPro" id="IPR058245">
    <property type="entry name" value="NreC/VraR/RcsB-like_REC"/>
</dbReference>
<protein>
    <submittedName>
        <fullName evidence="6">Response regulator transcription factor</fullName>
    </submittedName>
</protein>
<keyword evidence="1 3" id="KW-0597">Phosphoprotein</keyword>
<accession>A0A9D1A0W4</accession>
<dbReference type="PROSITE" id="PS50043">
    <property type="entry name" value="HTH_LUXR_2"/>
    <property type="match status" value="1"/>
</dbReference>
<evidence type="ECO:0000256" key="3">
    <source>
        <dbReference type="PROSITE-ProRule" id="PRU00169"/>
    </source>
</evidence>
<evidence type="ECO:0000313" key="6">
    <source>
        <dbReference type="EMBL" id="HIR01765.1"/>
    </source>
</evidence>
<dbReference type="GO" id="GO:0000160">
    <property type="term" value="P:phosphorelay signal transduction system"/>
    <property type="evidence" value="ECO:0007669"/>
    <property type="project" value="InterPro"/>
</dbReference>
<dbReference type="InterPro" id="IPR000792">
    <property type="entry name" value="Tscrpt_reg_LuxR_C"/>
</dbReference>
<evidence type="ECO:0000313" key="7">
    <source>
        <dbReference type="Proteomes" id="UP000824261"/>
    </source>
</evidence>
<reference evidence="6" key="2">
    <citation type="journal article" date="2021" name="PeerJ">
        <title>Extensive microbial diversity within the chicken gut microbiome revealed by metagenomics and culture.</title>
        <authorList>
            <person name="Gilroy R."/>
            <person name="Ravi A."/>
            <person name="Getino M."/>
            <person name="Pursley I."/>
            <person name="Horton D.L."/>
            <person name="Alikhan N.F."/>
            <person name="Baker D."/>
            <person name="Gharbi K."/>
            <person name="Hall N."/>
            <person name="Watson M."/>
            <person name="Adriaenssens E.M."/>
            <person name="Foster-Nyarko E."/>
            <person name="Jarju S."/>
            <person name="Secka A."/>
            <person name="Antonio M."/>
            <person name="Oren A."/>
            <person name="Chaudhuri R.R."/>
            <person name="La Ragione R."/>
            <person name="Hildebrand F."/>
            <person name="Pallen M.J."/>
        </authorList>
    </citation>
    <scope>NUCLEOTIDE SEQUENCE</scope>
    <source>
        <strain evidence="6">ChiGjej1B1-2707</strain>
    </source>
</reference>
<dbReference type="SMART" id="SM00421">
    <property type="entry name" value="HTH_LUXR"/>
    <property type="match status" value="1"/>
</dbReference>
<gene>
    <name evidence="6" type="ORF">IAA69_05830</name>
</gene>
<dbReference type="EMBL" id="DVGB01000071">
    <property type="protein sequence ID" value="HIR01765.1"/>
    <property type="molecule type" value="Genomic_DNA"/>
</dbReference>
<dbReference type="AlphaFoldDB" id="A0A9D1A0W4"/>
<dbReference type="CDD" id="cd06170">
    <property type="entry name" value="LuxR_C_like"/>
    <property type="match status" value="1"/>
</dbReference>
<dbReference type="Proteomes" id="UP000824261">
    <property type="component" value="Unassembled WGS sequence"/>
</dbReference>
<dbReference type="SMART" id="SM00448">
    <property type="entry name" value="REC"/>
    <property type="match status" value="1"/>
</dbReference>
<organism evidence="6 7">
    <name type="scientific">Candidatus Aveggerthella stercoripullorum</name>
    <dbReference type="NCBI Taxonomy" id="2840688"/>
    <lineage>
        <taxon>Bacteria</taxon>
        <taxon>Bacillati</taxon>
        <taxon>Actinomycetota</taxon>
        <taxon>Coriobacteriia</taxon>
        <taxon>Eggerthellales</taxon>
        <taxon>Eggerthellaceae</taxon>
        <taxon>Eggerthellaceae incertae sedis</taxon>
        <taxon>Candidatus Aveggerthella</taxon>
    </lineage>
</organism>
<dbReference type="CDD" id="cd17535">
    <property type="entry name" value="REC_NarL-like"/>
    <property type="match status" value="1"/>
</dbReference>
<dbReference type="PROSITE" id="PS50110">
    <property type="entry name" value="RESPONSE_REGULATORY"/>
    <property type="match status" value="1"/>
</dbReference>
<dbReference type="SUPFAM" id="SSF52172">
    <property type="entry name" value="CheY-like"/>
    <property type="match status" value="1"/>
</dbReference>
<dbReference type="PRINTS" id="PR00038">
    <property type="entry name" value="HTHLUXR"/>
</dbReference>
<dbReference type="GO" id="GO:0003677">
    <property type="term" value="F:DNA binding"/>
    <property type="evidence" value="ECO:0007669"/>
    <property type="project" value="UniProtKB-KW"/>
</dbReference>
<feature type="domain" description="HTH luxR-type" evidence="4">
    <location>
        <begin position="146"/>
        <end position="211"/>
    </location>
</feature>
<dbReference type="SUPFAM" id="SSF46894">
    <property type="entry name" value="C-terminal effector domain of the bipartite response regulators"/>
    <property type="match status" value="1"/>
</dbReference>
<dbReference type="PANTHER" id="PTHR43214">
    <property type="entry name" value="TWO-COMPONENT RESPONSE REGULATOR"/>
    <property type="match status" value="1"/>
</dbReference>
<dbReference type="GO" id="GO:0006355">
    <property type="term" value="P:regulation of DNA-templated transcription"/>
    <property type="evidence" value="ECO:0007669"/>
    <property type="project" value="InterPro"/>
</dbReference>
<dbReference type="Pfam" id="PF00196">
    <property type="entry name" value="GerE"/>
    <property type="match status" value="1"/>
</dbReference>